<dbReference type="EC" id="1.3.1.21" evidence="16"/>
<protein>
    <recommendedName>
        <fullName evidence="16">7-dehydrocholesterol reductase</fullName>
        <ecNumber evidence="16">1.3.1.21</ecNumber>
    </recommendedName>
    <alternativeName>
        <fullName evidence="17">Sterol Delta(7)-reductase</fullName>
    </alternativeName>
</protein>
<keyword evidence="13 21" id="KW-0472">Membrane</keyword>
<reference evidence="22 23" key="1">
    <citation type="journal article" date="2017" name="Gigascience">
        <title>Genome sequence of the small brown planthopper, Laodelphax striatellus.</title>
        <authorList>
            <person name="Zhu J."/>
            <person name="Jiang F."/>
            <person name="Wang X."/>
            <person name="Yang P."/>
            <person name="Bao Y."/>
            <person name="Zhao W."/>
            <person name="Wang W."/>
            <person name="Lu H."/>
            <person name="Wang Q."/>
            <person name="Cui N."/>
            <person name="Li J."/>
            <person name="Chen X."/>
            <person name="Luo L."/>
            <person name="Yu J."/>
            <person name="Kang L."/>
            <person name="Cui F."/>
        </authorList>
    </citation>
    <scope>NUCLEOTIDE SEQUENCE [LARGE SCALE GENOMIC DNA]</scope>
    <source>
        <strain evidence="22">Lst14</strain>
    </source>
</reference>
<keyword evidence="15" id="KW-0753">Steroid metabolism</keyword>
<evidence type="ECO:0000313" key="23">
    <source>
        <dbReference type="Proteomes" id="UP000291343"/>
    </source>
</evidence>
<feature type="transmembrane region" description="Helical" evidence="21">
    <location>
        <begin position="98"/>
        <end position="117"/>
    </location>
</feature>
<keyword evidence="11" id="KW-0756">Sterol biosynthesis</keyword>
<dbReference type="STRING" id="195883.A0A482X5T9"/>
<feature type="transmembrane region" description="Helical" evidence="21">
    <location>
        <begin position="169"/>
        <end position="188"/>
    </location>
</feature>
<keyword evidence="6" id="KW-0152">Cholesterol biosynthesis</keyword>
<evidence type="ECO:0000256" key="6">
    <source>
        <dbReference type="ARBA" id="ARBA00022778"/>
    </source>
</evidence>
<evidence type="ECO:0000256" key="17">
    <source>
        <dbReference type="ARBA" id="ARBA00042688"/>
    </source>
</evidence>
<evidence type="ECO:0000256" key="12">
    <source>
        <dbReference type="ARBA" id="ARBA00023098"/>
    </source>
</evidence>
<evidence type="ECO:0000256" key="16">
    <source>
        <dbReference type="ARBA" id="ARBA00038851"/>
    </source>
</evidence>
<dbReference type="PANTHER" id="PTHR21257">
    <property type="entry name" value="DELTA(14)-STEROL REDUCTASE"/>
    <property type="match status" value="1"/>
</dbReference>
<evidence type="ECO:0000256" key="20">
    <source>
        <dbReference type="SAM" id="MobiDB-lite"/>
    </source>
</evidence>
<feature type="compositionally biased region" description="Polar residues" evidence="20">
    <location>
        <begin position="23"/>
        <end position="41"/>
    </location>
</feature>
<dbReference type="OrthoDB" id="5326588at2759"/>
<organism evidence="22 23">
    <name type="scientific">Laodelphax striatellus</name>
    <name type="common">Small brown planthopper</name>
    <name type="synonym">Delphax striatella</name>
    <dbReference type="NCBI Taxonomy" id="195883"/>
    <lineage>
        <taxon>Eukaryota</taxon>
        <taxon>Metazoa</taxon>
        <taxon>Ecdysozoa</taxon>
        <taxon>Arthropoda</taxon>
        <taxon>Hexapoda</taxon>
        <taxon>Insecta</taxon>
        <taxon>Pterygota</taxon>
        <taxon>Neoptera</taxon>
        <taxon>Paraneoptera</taxon>
        <taxon>Hemiptera</taxon>
        <taxon>Auchenorrhyncha</taxon>
        <taxon>Fulgoroidea</taxon>
        <taxon>Delphacidae</taxon>
        <taxon>Criomorphinae</taxon>
        <taxon>Laodelphax</taxon>
    </lineage>
</organism>
<evidence type="ECO:0000256" key="8">
    <source>
        <dbReference type="ARBA" id="ARBA00022955"/>
    </source>
</evidence>
<evidence type="ECO:0000256" key="4">
    <source>
        <dbReference type="ARBA" id="ARBA00022548"/>
    </source>
</evidence>
<feature type="transmembrane region" description="Helical" evidence="21">
    <location>
        <begin position="239"/>
        <end position="270"/>
    </location>
</feature>
<evidence type="ECO:0000256" key="11">
    <source>
        <dbReference type="ARBA" id="ARBA00023011"/>
    </source>
</evidence>
<evidence type="ECO:0000256" key="14">
    <source>
        <dbReference type="ARBA" id="ARBA00023166"/>
    </source>
</evidence>
<keyword evidence="3" id="KW-0444">Lipid biosynthesis</keyword>
<keyword evidence="9 21" id="KW-1133">Transmembrane helix</keyword>
<comment type="catalytic activity">
    <reaction evidence="18">
        <text>cholesterol + NADP(+) = 7-dehydrocholesterol + NADPH + H(+)</text>
        <dbReference type="Rhea" id="RHEA:23984"/>
        <dbReference type="ChEBI" id="CHEBI:15378"/>
        <dbReference type="ChEBI" id="CHEBI:16113"/>
        <dbReference type="ChEBI" id="CHEBI:17759"/>
        <dbReference type="ChEBI" id="CHEBI:57783"/>
        <dbReference type="ChEBI" id="CHEBI:58349"/>
        <dbReference type="EC" id="1.3.1.21"/>
    </reaction>
    <physiologicalReaction direction="right-to-left" evidence="18">
        <dbReference type="Rhea" id="RHEA:23986"/>
    </physiologicalReaction>
</comment>
<evidence type="ECO:0000256" key="5">
    <source>
        <dbReference type="ARBA" id="ARBA00022692"/>
    </source>
</evidence>
<feature type="transmembrane region" description="Helical" evidence="21">
    <location>
        <begin position="320"/>
        <end position="340"/>
    </location>
</feature>
<dbReference type="SMR" id="A0A482X5T9"/>
<gene>
    <name evidence="22" type="ORF">LSTR_LSTR011287</name>
</gene>
<evidence type="ECO:0000256" key="15">
    <source>
        <dbReference type="ARBA" id="ARBA00023221"/>
    </source>
</evidence>
<evidence type="ECO:0000256" key="21">
    <source>
        <dbReference type="SAM" id="Phobius"/>
    </source>
</evidence>
<keyword evidence="10" id="KW-0560">Oxidoreductase</keyword>
<sequence>MESQAEEVVQPDKDKPSSVLLESESTTNNGKNKPTLSQESGANKKTGILDKAYKILHYHVVPVVFILFFTSSVQILASLGRDEPISLKLVLPRLYGDLHSWTIVAVFTIWAIFWLKVPSSKTYGPETFHGAIPEYQDNGVLFFIASVLAFLGVQLYYTQVSTLLFWNMPWLLSSLNIVAFVLCFFLFVDGIMKPDSRTDINDLPYAFLFYRGVNLHANICGVDIKQLAVSRMGLIGWQLLIQAFFVASIYNYGFNHGVAVCFLLQVVYIAKFYWWESGYFWTLDIAFDHPGYYLCWGGLVFVPAMYTYPSYYLVLHQPTIDILMSIVIAIIGLFAVAMNFRVDYEKQAFQKNRHNENFQLWGKRVQYIPATYTDSAGTVHQSKLLISGCWGVARHLNYTFELLLALSWSLPGYQFGIHTFLYFIFLLILLVQRCFRDEKKCFEKYGSAYKEYCDKVPFRLIPYVF</sequence>
<evidence type="ECO:0000256" key="19">
    <source>
        <dbReference type="ARBA" id="ARBA00047826"/>
    </source>
</evidence>
<evidence type="ECO:0000256" key="1">
    <source>
        <dbReference type="ARBA" id="ARBA00004141"/>
    </source>
</evidence>
<accession>A0A482X5T9</accession>
<dbReference type="GO" id="GO:0005789">
    <property type="term" value="C:endoplasmic reticulum membrane"/>
    <property type="evidence" value="ECO:0007669"/>
    <property type="project" value="TreeGrafter"/>
</dbReference>
<name>A0A482X5T9_LAOST</name>
<comment type="similarity">
    <text evidence="2">Belongs to the ERG4/ERG24 family.</text>
</comment>
<keyword evidence="23" id="KW-1185">Reference proteome</keyword>
<keyword evidence="4" id="KW-0153">Cholesterol metabolism</keyword>
<dbReference type="EMBL" id="QKKF02017666">
    <property type="protein sequence ID" value="RZF40770.1"/>
    <property type="molecule type" value="Genomic_DNA"/>
</dbReference>
<comment type="catalytic activity">
    <reaction evidence="19">
        <text>7-dehydrodesmosterol + NADPH + H(+) = desmosterol + NADP(+)</text>
        <dbReference type="Rhea" id="RHEA:46740"/>
        <dbReference type="ChEBI" id="CHEBI:15378"/>
        <dbReference type="ChEBI" id="CHEBI:17737"/>
        <dbReference type="ChEBI" id="CHEBI:27910"/>
        <dbReference type="ChEBI" id="CHEBI:57783"/>
        <dbReference type="ChEBI" id="CHEBI:58349"/>
    </reaction>
    <physiologicalReaction direction="left-to-right" evidence="19">
        <dbReference type="Rhea" id="RHEA:46741"/>
    </physiologicalReaction>
</comment>
<proteinExistence type="inferred from homology"/>
<evidence type="ECO:0000256" key="2">
    <source>
        <dbReference type="ARBA" id="ARBA00005402"/>
    </source>
</evidence>
<keyword evidence="7" id="KW-0521">NADP</keyword>
<dbReference type="GO" id="GO:0047598">
    <property type="term" value="F:7-dehydrocholesterol reductase activity"/>
    <property type="evidence" value="ECO:0007669"/>
    <property type="project" value="UniProtKB-EC"/>
</dbReference>
<feature type="region of interest" description="Disordered" evidence="20">
    <location>
        <begin position="1"/>
        <end position="41"/>
    </location>
</feature>
<keyword evidence="14" id="KW-1207">Sterol metabolism</keyword>
<dbReference type="GO" id="GO:0016132">
    <property type="term" value="P:brassinosteroid biosynthetic process"/>
    <property type="evidence" value="ECO:0007669"/>
    <property type="project" value="TreeGrafter"/>
</dbReference>
<dbReference type="InterPro" id="IPR001171">
    <property type="entry name" value="ERG24_DHCR-like"/>
</dbReference>
<dbReference type="AlphaFoldDB" id="A0A482X5T9"/>
<keyword evidence="8" id="KW-0752">Steroid biosynthesis</keyword>
<dbReference type="Pfam" id="PF01222">
    <property type="entry name" value="ERG4_ERG24"/>
    <property type="match status" value="1"/>
</dbReference>
<feature type="transmembrane region" description="Helical" evidence="21">
    <location>
        <begin position="55"/>
        <end position="78"/>
    </location>
</feature>
<comment type="subcellular location">
    <subcellularLocation>
        <location evidence="1">Membrane</location>
        <topology evidence="1">Multi-pass membrane protein</topology>
    </subcellularLocation>
</comment>
<dbReference type="Gene3D" id="1.20.120.1630">
    <property type="match status" value="1"/>
</dbReference>
<feature type="transmembrane region" description="Helical" evidence="21">
    <location>
        <begin position="290"/>
        <end position="308"/>
    </location>
</feature>
<evidence type="ECO:0000256" key="13">
    <source>
        <dbReference type="ARBA" id="ARBA00023136"/>
    </source>
</evidence>
<evidence type="ECO:0000256" key="7">
    <source>
        <dbReference type="ARBA" id="ARBA00022857"/>
    </source>
</evidence>
<dbReference type="Proteomes" id="UP000291343">
    <property type="component" value="Unassembled WGS sequence"/>
</dbReference>
<feature type="transmembrane region" description="Helical" evidence="21">
    <location>
        <begin position="138"/>
        <end position="157"/>
    </location>
</feature>
<dbReference type="InParanoid" id="A0A482X5T9"/>
<comment type="caution">
    <text evidence="22">The sequence shown here is derived from an EMBL/GenBank/DDBJ whole genome shotgun (WGS) entry which is preliminary data.</text>
</comment>
<evidence type="ECO:0000256" key="10">
    <source>
        <dbReference type="ARBA" id="ARBA00023002"/>
    </source>
</evidence>
<evidence type="ECO:0000256" key="18">
    <source>
        <dbReference type="ARBA" id="ARBA00047795"/>
    </source>
</evidence>
<evidence type="ECO:0000256" key="3">
    <source>
        <dbReference type="ARBA" id="ARBA00022516"/>
    </source>
</evidence>
<keyword evidence="12" id="KW-0443">Lipid metabolism</keyword>
<evidence type="ECO:0000256" key="9">
    <source>
        <dbReference type="ARBA" id="ARBA00022989"/>
    </source>
</evidence>
<feature type="transmembrane region" description="Helical" evidence="21">
    <location>
        <begin position="412"/>
        <end position="431"/>
    </location>
</feature>
<dbReference type="PANTHER" id="PTHR21257:SF38">
    <property type="entry name" value="7-DEHYDROCHOLESTEROL REDUCTASE"/>
    <property type="match status" value="1"/>
</dbReference>
<dbReference type="GO" id="GO:0006695">
    <property type="term" value="P:cholesterol biosynthetic process"/>
    <property type="evidence" value="ECO:0007669"/>
    <property type="project" value="UniProtKB-KW"/>
</dbReference>
<evidence type="ECO:0000313" key="22">
    <source>
        <dbReference type="EMBL" id="RZF40770.1"/>
    </source>
</evidence>
<keyword evidence="5 21" id="KW-0812">Transmembrane</keyword>